<proteinExistence type="inferred from homology"/>
<keyword evidence="2" id="KW-0547">Nucleotide-binding</keyword>
<keyword evidence="3" id="KW-0067">ATP-binding</keyword>
<dbReference type="SUPFAM" id="SSF100920">
    <property type="entry name" value="Heat shock protein 70kD (HSP70), peptide-binding domain"/>
    <property type="match status" value="1"/>
</dbReference>
<keyword evidence="5" id="KW-1185">Reference proteome</keyword>
<evidence type="ECO:0000256" key="2">
    <source>
        <dbReference type="ARBA" id="ARBA00022741"/>
    </source>
</evidence>
<evidence type="ECO:0000313" key="5">
    <source>
        <dbReference type="Proteomes" id="UP000288716"/>
    </source>
</evidence>
<sequence length="263" mass="30084">IVGGLASKLPQILLETNGINTVYYNDDDFSKGAAIHCAHMTNDEQRNITLKNKTYFRYKFECKYFSPAIIESGSTLPFTKTFDLYGQSGTCDLKIFEGEYTKPNFIQETKIFDMPIRIMKDVKKGIFGIKITANIDENGILSLALQNQESGETKIHYVNNKFTSEVIDSLRISVNKRLNKSMIEKGLSKKRLRDNVTSYMDILGNIKLDSNKCDIVALEEKLRNTLMWLSADHCVFEIENKQKEIEKLVNEIFEYTIAKETAV</sequence>
<evidence type="ECO:0000256" key="3">
    <source>
        <dbReference type="ARBA" id="ARBA00022840"/>
    </source>
</evidence>
<evidence type="ECO:0000256" key="1">
    <source>
        <dbReference type="ARBA" id="ARBA00007381"/>
    </source>
</evidence>
<name>A0A443RVB1_9ACAR</name>
<reference evidence="4 5" key="1">
    <citation type="journal article" date="2018" name="Gigascience">
        <title>Genomes of trombidid mites reveal novel predicted allergens and laterally-transferred genes associated with secondary metabolism.</title>
        <authorList>
            <person name="Dong X."/>
            <person name="Chaisiri K."/>
            <person name="Xia D."/>
            <person name="Armstrong S.D."/>
            <person name="Fang Y."/>
            <person name="Donnelly M.J."/>
            <person name="Kadowaki T."/>
            <person name="McGarry J.W."/>
            <person name="Darby A.C."/>
            <person name="Makepeace B.L."/>
        </authorList>
    </citation>
    <scope>NUCLEOTIDE SEQUENCE [LARGE SCALE GENOMIC DNA]</scope>
    <source>
        <strain evidence="4">UoL-UT</strain>
    </source>
</reference>
<dbReference type="Gene3D" id="2.60.34.10">
    <property type="entry name" value="Substrate Binding Domain Of DNAk, Chain A, domain 1"/>
    <property type="match status" value="1"/>
</dbReference>
<dbReference type="InterPro" id="IPR013126">
    <property type="entry name" value="Hsp_70_fam"/>
</dbReference>
<protein>
    <submittedName>
        <fullName evidence="4">Uncharacterized protein</fullName>
    </submittedName>
</protein>
<dbReference type="InterPro" id="IPR029047">
    <property type="entry name" value="HSP70_peptide-bd_sf"/>
</dbReference>
<dbReference type="AlphaFoldDB" id="A0A443RVB1"/>
<dbReference type="STRING" id="299467.A0A443RVB1"/>
<dbReference type="Proteomes" id="UP000288716">
    <property type="component" value="Unassembled WGS sequence"/>
</dbReference>
<dbReference type="GO" id="GO:0005524">
    <property type="term" value="F:ATP binding"/>
    <property type="evidence" value="ECO:0007669"/>
    <property type="project" value="UniProtKB-KW"/>
</dbReference>
<gene>
    <name evidence="4" type="ORF">B4U80_14463</name>
</gene>
<dbReference type="VEuPathDB" id="VectorBase:LDEU012738"/>
<dbReference type="Pfam" id="PF00012">
    <property type="entry name" value="HSP70"/>
    <property type="match status" value="1"/>
</dbReference>
<comment type="caution">
    <text evidence="4">The sequence shown here is derived from an EMBL/GenBank/DDBJ whole genome shotgun (WGS) entry which is preliminary data.</text>
</comment>
<accession>A0A443RVB1</accession>
<evidence type="ECO:0000313" key="4">
    <source>
        <dbReference type="EMBL" id="RWS19302.1"/>
    </source>
</evidence>
<feature type="non-terminal residue" evidence="4">
    <location>
        <position position="1"/>
    </location>
</feature>
<comment type="similarity">
    <text evidence="1">Belongs to the heat shock protein 70 family.</text>
</comment>
<organism evidence="4 5">
    <name type="scientific">Leptotrombidium deliense</name>
    <dbReference type="NCBI Taxonomy" id="299467"/>
    <lineage>
        <taxon>Eukaryota</taxon>
        <taxon>Metazoa</taxon>
        <taxon>Ecdysozoa</taxon>
        <taxon>Arthropoda</taxon>
        <taxon>Chelicerata</taxon>
        <taxon>Arachnida</taxon>
        <taxon>Acari</taxon>
        <taxon>Acariformes</taxon>
        <taxon>Trombidiformes</taxon>
        <taxon>Prostigmata</taxon>
        <taxon>Anystina</taxon>
        <taxon>Parasitengona</taxon>
        <taxon>Trombiculoidea</taxon>
        <taxon>Trombiculidae</taxon>
        <taxon>Leptotrombidium</taxon>
    </lineage>
</organism>
<dbReference type="GO" id="GO:0140662">
    <property type="term" value="F:ATP-dependent protein folding chaperone"/>
    <property type="evidence" value="ECO:0007669"/>
    <property type="project" value="InterPro"/>
</dbReference>
<dbReference type="EMBL" id="NCKV01027819">
    <property type="protein sequence ID" value="RWS19302.1"/>
    <property type="molecule type" value="Genomic_DNA"/>
</dbReference>